<name>A0A6V6Z973_9FLAO</name>
<feature type="signal peptide" evidence="1">
    <location>
        <begin position="1"/>
        <end position="23"/>
    </location>
</feature>
<reference evidence="2 3" key="1">
    <citation type="submission" date="2020-06" db="EMBL/GenBank/DDBJ databases">
        <authorList>
            <person name="Criscuolo A."/>
        </authorList>
    </citation>
    <scope>NUCLEOTIDE SEQUENCE [LARGE SCALE GENOMIC DNA]</scope>
    <source>
        <strain evidence="3">CIP 111411</strain>
    </source>
</reference>
<protein>
    <recommendedName>
        <fullName evidence="4">Lipoprotein</fullName>
    </recommendedName>
</protein>
<proteinExistence type="predicted"/>
<feature type="chain" id="PRO_5027854767" description="Lipoprotein" evidence="1">
    <location>
        <begin position="24"/>
        <end position="339"/>
    </location>
</feature>
<sequence>MFRFNKYLSILAFLFFFSCQSETDEQSYNTQTVNSSSPLTSYLQRVAMVKTVQDNVVDGSNYCTIKLPYAVTVNNASIAINTTADYQKVVDNINASTTDDDIVKIDFPVTMIYYNYIEKLIPNEADFDSLIDYWNLYPDLLSKINGLNINYPITINIYNSYNQSASSVSITSDQAFFNFIKNLNDSQYISLSYPISITECNNQTKSIKNNLEFENAIKYAIDNCAENNIVSLDFTQTITNGTWKIAYFFKDSDKTSSYTGYEFVFKNDKTVVATKDGISATGQWDCNIVNGAKEFKIYFSYSSLLLHKLDYNWVLFEFNNSVIRFRDITNNNYLYFEKN</sequence>
<evidence type="ECO:0000313" key="3">
    <source>
        <dbReference type="Proteomes" id="UP000530060"/>
    </source>
</evidence>
<gene>
    <name evidence="2" type="ORF">FLAT13_04346</name>
</gene>
<keyword evidence="1" id="KW-0732">Signal</keyword>
<organism evidence="2 3">
    <name type="scientific">Flavobacterium salmonis</name>
    <dbReference type="NCBI Taxonomy" id="2654844"/>
    <lineage>
        <taxon>Bacteria</taxon>
        <taxon>Pseudomonadati</taxon>
        <taxon>Bacteroidota</taxon>
        <taxon>Flavobacteriia</taxon>
        <taxon>Flavobacteriales</taxon>
        <taxon>Flavobacteriaceae</taxon>
        <taxon>Flavobacterium</taxon>
    </lineage>
</organism>
<dbReference type="EMBL" id="CAIJDP010000088">
    <property type="protein sequence ID" value="CAD0008373.1"/>
    <property type="molecule type" value="Genomic_DNA"/>
</dbReference>
<evidence type="ECO:0000256" key="1">
    <source>
        <dbReference type="SAM" id="SignalP"/>
    </source>
</evidence>
<evidence type="ECO:0000313" key="2">
    <source>
        <dbReference type="EMBL" id="CAD0008373.1"/>
    </source>
</evidence>
<keyword evidence="3" id="KW-1185">Reference proteome</keyword>
<accession>A0A6V6Z973</accession>
<dbReference type="RefSeq" id="WP_180910378.1">
    <property type="nucleotide sequence ID" value="NZ_CAIJDP010000088.1"/>
</dbReference>
<evidence type="ECO:0008006" key="4">
    <source>
        <dbReference type="Google" id="ProtNLM"/>
    </source>
</evidence>
<dbReference type="Proteomes" id="UP000530060">
    <property type="component" value="Unassembled WGS sequence"/>
</dbReference>
<dbReference type="PROSITE" id="PS51257">
    <property type="entry name" value="PROKAR_LIPOPROTEIN"/>
    <property type="match status" value="1"/>
</dbReference>
<comment type="caution">
    <text evidence="2">The sequence shown here is derived from an EMBL/GenBank/DDBJ whole genome shotgun (WGS) entry which is preliminary data.</text>
</comment>
<dbReference type="AlphaFoldDB" id="A0A6V6Z973"/>